<feature type="non-terminal residue" evidence="3">
    <location>
        <position position="131"/>
    </location>
</feature>
<comment type="caution">
    <text evidence="3">The sequence shown here is derived from an EMBL/GenBank/DDBJ whole genome shotgun (WGS) entry which is preliminary data.</text>
</comment>
<organism evidence="3 4">
    <name type="scientific">Streblomastix strix</name>
    <dbReference type="NCBI Taxonomy" id="222440"/>
    <lineage>
        <taxon>Eukaryota</taxon>
        <taxon>Metamonada</taxon>
        <taxon>Preaxostyla</taxon>
        <taxon>Oxymonadida</taxon>
        <taxon>Streblomastigidae</taxon>
        <taxon>Streblomastix</taxon>
    </lineage>
</organism>
<name>A0A5J4V1N4_9EUKA</name>
<evidence type="ECO:0000313" key="3">
    <source>
        <dbReference type="EMBL" id="KAA6376290.1"/>
    </source>
</evidence>
<dbReference type="Proteomes" id="UP000324800">
    <property type="component" value="Unassembled WGS sequence"/>
</dbReference>
<dbReference type="EMBL" id="SNRW01010625">
    <property type="protein sequence ID" value="KAA6376290.1"/>
    <property type="molecule type" value="Genomic_DNA"/>
</dbReference>
<gene>
    <name evidence="3" type="ORF">EZS28_028183</name>
</gene>
<evidence type="ECO:0000256" key="1">
    <source>
        <dbReference type="ARBA" id="ARBA00022443"/>
    </source>
</evidence>
<proteinExistence type="predicted"/>
<reference evidence="3 4" key="1">
    <citation type="submission" date="2019-03" db="EMBL/GenBank/DDBJ databases">
        <title>Single cell metagenomics reveals metabolic interactions within the superorganism composed of flagellate Streblomastix strix and complex community of Bacteroidetes bacteria on its surface.</title>
        <authorList>
            <person name="Treitli S.C."/>
            <person name="Kolisko M."/>
            <person name="Husnik F."/>
            <person name="Keeling P."/>
            <person name="Hampl V."/>
        </authorList>
    </citation>
    <scope>NUCLEOTIDE SEQUENCE [LARGE SCALE GENOMIC DNA]</scope>
    <source>
        <strain evidence="3">ST1C</strain>
    </source>
</reference>
<accession>A0A5J4V1N4</accession>
<dbReference type="AlphaFoldDB" id="A0A5J4V1N4"/>
<keyword evidence="1" id="KW-0728">SH3 domain</keyword>
<evidence type="ECO:0000313" key="4">
    <source>
        <dbReference type="Proteomes" id="UP000324800"/>
    </source>
</evidence>
<evidence type="ECO:0000259" key="2">
    <source>
        <dbReference type="Pfam" id="PF07653"/>
    </source>
</evidence>
<protein>
    <recommendedName>
        <fullName evidence="2">SH3 domain-containing protein</fullName>
    </recommendedName>
</protein>
<dbReference type="Pfam" id="PF07653">
    <property type="entry name" value="SH3_2"/>
    <property type="match status" value="1"/>
</dbReference>
<sequence length="131" mass="15367">MSTVASEIDLFEVIVDHIDESGIHLTKGDVVKVIKKEEIWFTFEKDGKTGKVLKEILHKYSPVAQQDDIQQQKEELQYQIGEQRTQKDFEYTSYQEQDILDYNNPNLGIISIDDRRYEVINELINQGLFTR</sequence>
<dbReference type="InterPro" id="IPR001452">
    <property type="entry name" value="SH3_domain"/>
</dbReference>
<feature type="domain" description="SH3" evidence="2">
    <location>
        <begin position="19"/>
        <end position="52"/>
    </location>
</feature>